<comment type="caution">
    <text evidence="1">The sequence shown here is derived from an EMBL/GenBank/DDBJ whole genome shotgun (WGS) entry which is preliminary data.</text>
</comment>
<reference evidence="1 2" key="1">
    <citation type="submission" date="2014-11" db="EMBL/GenBank/DDBJ databases">
        <title>Draft Genome Sequences of Nine Bacillus subtilis Strains that Form Spores with High Heat-Resistance.</title>
        <authorList>
            <person name="Krawcyk A.O."/>
            <person name="Berendsen E.M."/>
            <person name="de Jong A."/>
            <person name="Holsappel S."/>
            <person name="Eijlander R.T."/>
            <person name="Wells-Bennik M."/>
            <person name="Kuipers O.P."/>
        </authorList>
    </citation>
    <scope>NUCLEOTIDE SEQUENCE [LARGE SCALE GENOMIC DNA]</scope>
    <source>
        <strain evidence="1 2">B4067</strain>
    </source>
</reference>
<evidence type="ECO:0000313" key="2">
    <source>
        <dbReference type="Proteomes" id="UP000031970"/>
    </source>
</evidence>
<dbReference type="EMBL" id="JSXS01000013">
    <property type="protein sequence ID" value="KIL33464.1"/>
    <property type="molecule type" value="Genomic_DNA"/>
</dbReference>
<name>A0ABD3ZZ87_BACIU</name>
<dbReference type="RefSeq" id="WP_041053015.1">
    <property type="nucleotide sequence ID" value="NZ_JSXS01000013.1"/>
</dbReference>
<accession>A0ABD3ZZ87</accession>
<gene>
    <name evidence="1" type="ORF">B4067_4683</name>
</gene>
<sequence>MPYITPEYYNDVYIGAAAPDSADLERYIERASDIIDQVTNFQLYGKDINSLPPLFRDLIMKATAAQVEFYVMKGGDAAVNAGTDGMNSVSVGSFSYSTGGGSSSNGSSGTQSARVSPSALSFLAPTGLLYRGVSVHG</sequence>
<evidence type="ECO:0000313" key="1">
    <source>
        <dbReference type="EMBL" id="KIL33464.1"/>
    </source>
</evidence>
<organism evidence="1 2">
    <name type="scientific">Bacillus subtilis subsp. subtilis</name>
    <dbReference type="NCBI Taxonomy" id="135461"/>
    <lineage>
        <taxon>Bacteria</taxon>
        <taxon>Bacillati</taxon>
        <taxon>Bacillota</taxon>
        <taxon>Bacilli</taxon>
        <taxon>Bacillales</taxon>
        <taxon>Bacillaceae</taxon>
        <taxon>Bacillus</taxon>
    </lineage>
</organism>
<dbReference type="AlphaFoldDB" id="A0ABD3ZZ87"/>
<proteinExistence type="predicted"/>
<protein>
    <submittedName>
        <fullName evidence="1">Uncharacterized protein</fullName>
    </submittedName>
</protein>
<dbReference type="Proteomes" id="UP000031970">
    <property type="component" value="Unassembled WGS sequence"/>
</dbReference>